<dbReference type="AlphaFoldDB" id="A0A9F5N4P9"/>
<evidence type="ECO:0000313" key="4">
    <source>
        <dbReference type="RefSeq" id="XP_025028733.1"/>
    </source>
</evidence>
<keyword evidence="1" id="KW-0175">Coiled coil</keyword>
<reference evidence="4" key="1">
    <citation type="submission" date="2025-08" db="UniProtKB">
        <authorList>
            <consortium name="RefSeq"/>
        </authorList>
    </citation>
    <scope>IDENTIFICATION</scope>
    <source>
        <tissue evidence="4">Liver</tissue>
    </source>
</reference>
<dbReference type="OrthoDB" id="9044283at2759"/>
<dbReference type="Gene3D" id="1.10.287.1490">
    <property type="match status" value="1"/>
</dbReference>
<sequence>MDPSATRATLKVLGLCAVLLLLVAAVTISVAVMVRQSEVARQLKGCQERASNETAALTSRVAELEQERTKREKQLEKLAQREKDLQKQLSQAKEGRKRVNATLMGCLDKMILLNANLSALHDEMSTLQAEGMKMDSQNGALLVQMTRLEEKLEEAIGARDVVEAEKGHCEAREKALQESMHSYLAEIASLQHRLQVRSSSARRRCPPFWYLLWGLASFCILFPLVSFGVERGGLWGNPAQGW</sequence>
<evidence type="ECO:0000256" key="1">
    <source>
        <dbReference type="SAM" id="Coils"/>
    </source>
</evidence>
<dbReference type="GeneID" id="112541836"/>
<evidence type="ECO:0000313" key="3">
    <source>
        <dbReference type="Proteomes" id="UP000695026"/>
    </source>
</evidence>
<organism evidence="3 4">
    <name type="scientific">Python bivittatus</name>
    <name type="common">Burmese python</name>
    <name type="synonym">Python molurus bivittatus</name>
    <dbReference type="NCBI Taxonomy" id="176946"/>
    <lineage>
        <taxon>Eukaryota</taxon>
        <taxon>Metazoa</taxon>
        <taxon>Chordata</taxon>
        <taxon>Craniata</taxon>
        <taxon>Vertebrata</taxon>
        <taxon>Euteleostomi</taxon>
        <taxon>Lepidosauria</taxon>
        <taxon>Squamata</taxon>
        <taxon>Bifurcata</taxon>
        <taxon>Unidentata</taxon>
        <taxon>Episquamata</taxon>
        <taxon>Toxicofera</taxon>
        <taxon>Serpentes</taxon>
        <taxon>Henophidia</taxon>
        <taxon>Pythonidae</taxon>
        <taxon>Python</taxon>
    </lineage>
</organism>
<feature type="transmembrane region" description="Helical" evidence="2">
    <location>
        <begin position="12"/>
        <end position="34"/>
    </location>
</feature>
<feature type="transmembrane region" description="Helical" evidence="2">
    <location>
        <begin position="208"/>
        <end position="229"/>
    </location>
</feature>
<keyword evidence="2" id="KW-0812">Transmembrane</keyword>
<proteinExistence type="predicted"/>
<keyword evidence="2" id="KW-1133">Transmembrane helix</keyword>
<accession>A0A9F5N4P9</accession>
<dbReference type="OMA" id="TQMGVEN"/>
<dbReference type="RefSeq" id="XP_025028733.1">
    <property type="nucleotide sequence ID" value="XM_025172965.1"/>
</dbReference>
<gene>
    <name evidence="4" type="primary">LOC112541836</name>
</gene>
<name>A0A9F5N4P9_PYTBI</name>
<evidence type="ECO:0000256" key="2">
    <source>
        <dbReference type="SAM" id="Phobius"/>
    </source>
</evidence>
<keyword evidence="2" id="KW-0472">Membrane</keyword>
<keyword evidence="3" id="KW-1185">Reference proteome</keyword>
<dbReference type="Proteomes" id="UP000695026">
    <property type="component" value="Unplaced"/>
</dbReference>
<protein>
    <submittedName>
        <fullName evidence="4">Uncharacterized protein LOC112541836</fullName>
    </submittedName>
</protein>
<feature type="coiled-coil region" evidence="1">
    <location>
        <begin position="47"/>
        <end position="165"/>
    </location>
</feature>
<dbReference type="KEGG" id="pbi:112541836"/>